<gene>
    <name evidence="1" type="ORF">KIK155_LOCUS8696</name>
    <name evidence="2" type="ORF">TOA249_LOCUS27135</name>
</gene>
<evidence type="ECO:0000313" key="3">
    <source>
        <dbReference type="Proteomes" id="UP000663838"/>
    </source>
</evidence>
<organism evidence="2 3">
    <name type="scientific">Rotaria socialis</name>
    <dbReference type="NCBI Taxonomy" id="392032"/>
    <lineage>
        <taxon>Eukaryota</taxon>
        <taxon>Metazoa</taxon>
        <taxon>Spiralia</taxon>
        <taxon>Gnathifera</taxon>
        <taxon>Rotifera</taxon>
        <taxon>Eurotatoria</taxon>
        <taxon>Bdelloidea</taxon>
        <taxon>Philodinida</taxon>
        <taxon>Philodinidae</taxon>
        <taxon>Rotaria</taxon>
    </lineage>
</organism>
<dbReference type="AlphaFoldDB" id="A0A821SFC1"/>
<evidence type="ECO:0000313" key="1">
    <source>
        <dbReference type="EMBL" id="CAF3407252.1"/>
    </source>
</evidence>
<proteinExistence type="predicted"/>
<evidence type="ECO:0000313" key="2">
    <source>
        <dbReference type="EMBL" id="CAF4854121.1"/>
    </source>
</evidence>
<protein>
    <submittedName>
        <fullName evidence="2">Uncharacterized protein</fullName>
    </submittedName>
</protein>
<dbReference type="EMBL" id="CAJNYV010001144">
    <property type="protein sequence ID" value="CAF3407252.1"/>
    <property type="molecule type" value="Genomic_DNA"/>
</dbReference>
<reference evidence="2" key="1">
    <citation type="submission" date="2021-02" db="EMBL/GenBank/DDBJ databases">
        <authorList>
            <person name="Nowell W R."/>
        </authorList>
    </citation>
    <scope>NUCLEOTIDE SEQUENCE</scope>
</reference>
<accession>A0A821SFC1</accession>
<dbReference type="Proteomes" id="UP000663838">
    <property type="component" value="Unassembled WGS sequence"/>
</dbReference>
<dbReference type="EMBL" id="CAJOBS010003365">
    <property type="protein sequence ID" value="CAF4854121.1"/>
    <property type="molecule type" value="Genomic_DNA"/>
</dbReference>
<sequence>MDIPIVLSFYVTPLSDSIIIHSMALKEYFLKLTLNVEVLYPTQVHGGLLLCKSKRTEEKDFKYASCTSKWINNSFSSFDLSIVSPNEMYN</sequence>
<dbReference type="Proteomes" id="UP000663865">
    <property type="component" value="Unassembled WGS sequence"/>
</dbReference>
<comment type="caution">
    <text evidence="2">The sequence shown here is derived from an EMBL/GenBank/DDBJ whole genome shotgun (WGS) entry which is preliminary data.</text>
</comment>
<name>A0A821SFC1_9BILA</name>